<dbReference type="Proteomes" id="UP000004410">
    <property type="component" value="Unassembled WGS sequence"/>
</dbReference>
<proteinExistence type="inferred from homology"/>
<feature type="domain" description="Acyl-ACP thioesterase-like C-terminal" evidence="9">
    <location>
        <begin position="176"/>
        <end position="244"/>
    </location>
</feature>
<evidence type="ECO:0000256" key="7">
    <source>
        <dbReference type="ARBA" id="ARBA00023160"/>
    </source>
</evidence>
<organism evidence="10 11">
    <name type="scientific">Mediterraneibacter gnavus (strain ATCC 29149 / DSM 114966 / JCM 6515 / VPI C7-9)</name>
    <name type="common">Ruminococcus gnavus</name>
    <dbReference type="NCBI Taxonomy" id="411470"/>
    <lineage>
        <taxon>Bacteria</taxon>
        <taxon>Bacillati</taxon>
        <taxon>Bacillota</taxon>
        <taxon>Clostridia</taxon>
        <taxon>Lachnospirales</taxon>
        <taxon>Lachnospiraceae</taxon>
        <taxon>Mediterraneibacter</taxon>
    </lineage>
</organism>
<evidence type="ECO:0000256" key="5">
    <source>
        <dbReference type="ARBA" id="ARBA00022946"/>
    </source>
</evidence>
<dbReference type="GO" id="GO:0016297">
    <property type="term" value="F:fatty acyl-[ACP] hydrolase activity"/>
    <property type="evidence" value="ECO:0007669"/>
    <property type="project" value="InterPro"/>
</dbReference>
<dbReference type="eggNOG" id="COG3884">
    <property type="taxonomic scope" value="Bacteria"/>
</dbReference>
<name>A7B1B6_MEDG7</name>
<protein>
    <submittedName>
        <fullName evidence="10">Acyl-ACP thioesterase</fullName>
    </submittedName>
</protein>
<evidence type="ECO:0000313" key="11">
    <source>
        <dbReference type="Proteomes" id="UP000004410"/>
    </source>
</evidence>
<gene>
    <name evidence="10" type="ORF">RUMGNA_01342</name>
</gene>
<keyword evidence="4" id="KW-0276">Fatty acid metabolism</keyword>
<dbReference type="GO" id="GO:0000036">
    <property type="term" value="F:acyl carrier activity"/>
    <property type="evidence" value="ECO:0007669"/>
    <property type="project" value="TreeGrafter"/>
</dbReference>
<comment type="similarity">
    <text evidence="1">Belongs to the acyl-ACP thioesterase family.</text>
</comment>
<dbReference type="PaxDb" id="411470-RUMGNA_01342"/>
<feature type="domain" description="Acyl-ACP thioesterase N-terminal hotdog" evidence="8">
    <location>
        <begin position="25"/>
        <end position="147"/>
    </location>
</feature>
<dbReference type="SUPFAM" id="SSF54637">
    <property type="entry name" value="Thioesterase/thiol ester dehydrase-isomerase"/>
    <property type="match status" value="2"/>
</dbReference>
<keyword evidence="5" id="KW-0809">Transit peptide</keyword>
<sequence length="257" mass="29985">MSLRWNTAIRHTYKEQELFGKEEKMYTFDSRVRYSEIDHTGNMTLPALINYFQDCSTFQSEDIGLGTEVLKAKKKAWILSYWQIVIERLPALGERITAGTFATEFKGLYGNRNFVLDDARGNRLAYANSVWVFMDMEKGRPARPEPEDVLPYGSEPALEMEYEDRKIRLPENLEEKPSFPVRKYHIDTNEHVNNCQYVQMALEVLPEETRVRQIRVEYKKSAVLGDVIFPKVAREENRIVTELCDENGKPYAVIEIK</sequence>
<dbReference type="InterPro" id="IPR029069">
    <property type="entry name" value="HotDog_dom_sf"/>
</dbReference>
<dbReference type="AlphaFoldDB" id="A7B1B6"/>
<keyword evidence="6" id="KW-0443">Lipid metabolism</keyword>
<accession>A7B1B6</accession>
<dbReference type="InterPro" id="IPR045023">
    <property type="entry name" value="FATA/B"/>
</dbReference>
<reference evidence="10 11" key="2">
    <citation type="submission" date="2007-06" db="EMBL/GenBank/DDBJ databases">
        <title>Draft genome sequence of Ruminococcus gnavus (ATCC 29149).</title>
        <authorList>
            <person name="Sudarsanam P."/>
            <person name="Ley R."/>
            <person name="Guruge J."/>
            <person name="Turnbaugh P.J."/>
            <person name="Mahowald M."/>
            <person name="Liep D."/>
            <person name="Gordon J."/>
        </authorList>
    </citation>
    <scope>NUCLEOTIDE SEQUENCE [LARGE SCALE GENOMIC DNA]</scope>
    <source>
        <strain evidence="10 11">ATCC 29149</strain>
    </source>
</reference>
<dbReference type="PANTHER" id="PTHR31727:SF6">
    <property type="entry name" value="OLEOYL-ACYL CARRIER PROTEIN THIOESTERASE 1, CHLOROPLASTIC"/>
    <property type="match status" value="1"/>
</dbReference>
<reference evidence="10 11" key="1">
    <citation type="submission" date="2007-04" db="EMBL/GenBank/DDBJ databases">
        <authorList>
            <person name="Fulton L."/>
            <person name="Clifton S."/>
            <person name="Fulton B."/>
            <person name="Xu J."/>
            <person name="Minx P."/>
            <person name="Pepin K.H."/>
            <person name="Johnson M."/>
            <person name="Thiruvilangam P."/>
            <person name="Bhonagiri V."/>
            <person name="Nash W.E."/>
            <person name="Mardis E.R."/>
            <person name="Wilson R.K."/>
        </authorList>
    </citation>
    <scope>NUCLEOTIDE SEQUENCE [LARGE SCALE GENOMIC DNA]</scope>
    <source>
        <strain evidence="10 11">ATCC 29149</strain>
    </source>
</reference>
<evidence type="ECO:0000256" key="4">
    <source>
        <dbReference type="ARBA" id="ARBA00022832"/>
    </source>
</evidence>
<dbReference type="Pfam" id="PF20791">
    <property type="entry name" value="Acyl-ACP_TE_C"/>
    <property type="match status" value="1"/>
</dbReference>
<comment type="caution">
    <text evidence="10">The sequence shown here is derived from an EMBL/GenBank/DDBJ whole genome shotgun (WGS) entry which is preliminary data.</text>
</comment>
<keyword evidence="7" id="KW-0275">Fatty acid biosynthesis</keyword>
<dbReference type="PANTHER" id="PTHR31727">
    <property type="entry name" value="OLEOYL-ACYL CARRIER PROTEIN THIOESTERASE 1, CHLOROPLASTIC"/>
    <property type="match status" value="1"/>
</dbReference>
<dbReference type="EMBL" id="AAYG02000011">
    <property type="protein sequence ID" value="EDN78038.1"/>
    <property type="molecule type" value="Genomic_DNA"/>
</dbReference>
<dbReference type="InterPro" id="IPR049427">
    <property type="entry name" value="Acyl-ACP_TE_C"/>
</dbReference>
<dbReference type="Gene3D" id="3.10.129.10">
    <property type="entry name" value="Hotdog Thioesterase"/>
    <property type="match status" value="1"/>
</dbReference>
<evidence type="ECO:0000259" key="8">
    <source>
        <dbReference type="Pfam" id="PF01643"/>
    </source>
</evidence>
<evidence type="ECO:0000256" key="1">
    <source>
        <dbReference type="ARBA" id="ARBA00006500"/>
    </source>
</evidence>
<evidence type="ECO:0000259" key="9">
    <source>
        <dbReference type="Pfam" id="PF20791"/>
    </source>
</evidence>
<dbReference type="CDD" id="cd00586">
    <property type="entry name" value="4HBT"/>
    <property type="match status" value="1"/>
</dbReference>
<keyword evidence="3" id="KW-0378">Hydrolase</keyword>
<dbReference type="Pfam" id="PF01643">
    <property type="entry name" value="Acyl-ACP_TE"/>
    <property type="match status" value="1"/>
</dbReference>
<evidence type="ECO:0000256" key="3">
    <source>
        <dbReference type="ARBA" id="ARBA00022801"/>
    </source>
</evidence>
<evidence type="ECO:0000256" key="6">
    <source>
        <dbReference type="ARBA" id="ARBA00023098"/>
    </source>
</evidence>
<dbReference type="InterPro" id="IPR002864">
    <property type="entry name" value="Acyl-ACP_thioesterase_NHD"/>
</dbReference>
<keyword evidence="2" id="KW-0444">Lipid biosynthesis</keyword>
<evidence type="ECO:0000313" key="10">
    <source>
        <dbReference type="EMBL" id="EDN78038.1"/>
    </source>
</evidence>
<evidence type="ECO:0000256" key="2">
    <source>
        <dbReference type="ARBA" id="ARBA00022516"/>
    </source>
</evidence>